<keyword evidence="1" id="KW-0732">Signal</keyword>
<dbReference type="EMBL" id="CAJJDM010000093">
    <property type="protein sequence ID" value="CAD8092494.1"/>
    <property type="molecule type" value="Genomic_DNA"/>
</dbReference>
<sequence>MHLVTLLLIILIHLNQLKLKSFKRQKTYFLQNSCEPLNIQTAKTHNDSTFFTFAGKLKKVQIQLFQRYQLFVQTIKLIRLCPLQKIRTMLGLKVITYLTKIATETSVYKQYTRQYSACSDFYSAQSLAIFGSFKARCCMKILYFCQLSDQNSKFITNRFIKFLLIVEVPKNTLIIVVQQVIKLFVQYPIMQIVLIQQYLQQEVEIDKILQIQMHLNLHIIKPKLQRQNLILYIQNQPQMMLINKHIVQANQC</sequence>
<dbReference type="Proteomes" id="UP000688137">
    <property type="component" value="Unassembled WGS sequence"/>
</dbReference>
<accession>A0A8S1NYJ9</accession>
<evidence type="ECO:0000313" key="3">
    <source>
        <dbReference type="Proteomes" id="UP000688137"/>
    </source>
</evidence>
<evidence type="ECO:0008006" key="4">
    <source>
        <dbReference type="Google" id="ProtNLM"/>
    </source>
</evidence>
<organism evidence="2 3">
    <name type="scientific">Paramecium primaurelia</name>
    <dbReference type="NCBI Taxonomy" id="5886"/>
    <lineage>
        <taxon>Eukaryota</taxon>
        <taxon>Sar</taxon>
        <taxon>Alveolata</taxon>
        <taxon>Ciliophora</taxon>
        <taxon>Intramacronucleata</taxon>
        <taxon>Oligohymenophorea</taxon>
        <taxon>Peniculida</taxon>
        <taxon>Parameciidae</taxon>
        <taxon>Paramecium</taxon>
    </lineage>
</organism>
<evidence type="ECO:0000256" key="1">
    <source>
        <dbReference type="SAM" id="SignalP"/>
    </source>
</evidence>
<protein>
    <recommendedName>
        <fullName evidence="4">Transmembrane protein</fullName>
    </recommendedName>
</protein>
<keyword evidence="3" id="KW-1185">Reference proteome</keyword>
<gene>
    <name evidence="2" type="ORF">PPRIM_AZ9-3.1.T0900216</name>
</gene>
<dbReference type="AlphaFoldDB" id="A0A8S1NYJ9"/>
<evidence type="ECO:0000313" key="2">
    <source>
        <dbReference type="EMBL" id="CAD8092494.1"/>
    </source>
</evidence>
<proteinExistence type="predicted"/>
<feature type="chain" id="PRO_5035728154" description="Transmembrane protein" evidence="1">
    <location>
        <begin position="20"/>
        <end position="252"/>
    </location>
</feature>
<feature type="signal peptide" evidence="1">
    <location>
        <begin position="1"/>
        <end position="19"/>
    </location>
</feature>
<reference evidence="2" key="1">
    <citation type="submission" date="2021-01" db="EMBL/GenBank/DDBJ databases">
        <authorList>
            <consortium name="Genoscope - CEA"/>
            <person name="William W."/>
        </authorList>
    </citation>
    <scope>NUCLEOTIDE SEQUENCE</scope>
</reference>
<comment type="caution">
    <text evidence="2">The sequence shown here is derived from an EMBL/GenBank/DDBJ whole genome shotgun (WGS) entry which is preliminary data.</text>
</comment>
<name>A0A8S1NYJ9_PARPR</name>